<dbReference type="PROSITE" id="PS00854">
    <property type="entry name" value="PROTEASOME_BETA_1"/>
    <property type="match status" value="1"/>
</dbReference>
<evidence type="ECO:0000256" key="3">
    <source>
        <dbReference type="ARBA" id="ARBA00022670"/>
    </source>
</evidence>
<evidence type="ECO:0000313" key="13">
    <source>
        <dbReference type="Proteomes" id="UP000504606"/>
    </source>
</evidence>
<keyword evidence="4" id="KW-0888">Threonine protease</keyword>
<name>A0A6J1SN49_FRAOC</name>
<evidence type="ECO:0000256" key="9">
    <source>
        <dbReference type="ARBA" id="ARBA00024953"/>
    </source>
</evidence>
<keyword evidence="8 12" id="KW-0539">Nucleus</keyword>
<dbReference type="InterPro" id="IPR023333">
    <property type="entry name" value="Proteasome_suB-type"/>
</dbReference>
<evidence type="ECO:0000256" key="6">
    <source>
        <dbReference type="ARBA" id="ARBA00022942"/>
    </source>
</evidence>
<evidence type="ECO:0000313" key="14">
    <source>
        <dbReference type="RefSeq" id="XP_026280755.1"/>
    </source>
</evidence>
<dbReference type="SUPFAM" id="SSF56235">
    <property type="entry name" value="N-terminal nucleophile aminohydrolases (Ntn hydrolases)"/>
    <property type="match status" value="1"/>
</dbReference>
<comment type="function">
    <text evidence="9">Non-catalytic component of the proteasome, a multicatalytic proteinase complex which is characterized by its ability to cleave peptides with Arg, Phe, Tyr, Leu, and Glu adjacent to the leaving group at neutral or slightly basic pH. The proteasome has an ATP-dependent proteolytic activity.</text>
</comment>
<evidence type="ECO:0000256" key="2">
    <source>
        <dbReference type="ARBA" id="ARBA00022490"/>
    </source>
</evidence>
<dbReference type="GO" id="GO:0019774">
    <property type="term" value="C:proteasome core complex, beta-subunit complex"/>
    <property type="evidence" value="ECO:0007669"/>
    <property type="project" value="UniProtKB-ARBA"/>
</dbReference>
<dbReference type="GO" id="GO:0005634">
    <property type="term" value="C:nucleus"/>
    <property type="evidence" value="ECO:0007669"/>
    <property type="project" value="UniProtKB-SubCell"/>
</dbReference>
<dbReference type="GO" id="GO:0005737">
    <property type="term" value="C:cytoplasm"/>
    <property type="evidence" value="ECO:0007669"/>
    <property type="project" value="UniProtKB-SubCell"/>
</dbReference>
<keyword evidence="6 12" id="KW-0647">Proteasome</keyword>
<dbReference type="GeneID" id="113208107"/>
<dbReference type="FunFam" id="3.60.20.10:FF:000010">
    <property type="entry name" value="Proteasome subunit beta type-1"/>
    <property type="match status" value="1"/>
</dbReference>
<dbReference type="InterPro" id="IPR000243">
    <property type="entry name" value="Pept_T1A_subB"/>
</dbReference>
<keyword evidence="3" id="KW-0645">Protease</keyword>
<comment type="function">
    <text evidence="12">Component of the proteasome, a multicatalytic proteinase complex which is characterized by its ability to cleave peptides with Arg, Phe, Tyr, Leu, and Glu adjacent to the leaving group at neutral or slightly basic pH. The proteasome has an ATP-dependent proteolytic activity.</text>
</comment>
<comment type="subcellular location">
    <subcellularLocation>
        <location evidence="12">Cytoplasm</location>
    </subcellularLocation>
    <subcellularLocation>
        <location evidence="12">Nucleus</location>
    </subcellularLocation>
</comment>
<organism evidence="13 14">
    <name type="scientific">Frankliniella occidentalis</name>
    <name type="common">Western flower thrips</name>
    <name type="synonym">Euthrips occidentalis</name>
    <dbReference type="NCBI Taxonomy" id="133901"/>
    <lineage>
        <taxon>Eukaryota</taxon>
        <taxon>Metazoa</taxon>
        <taxon>Ecdysozoa</taxon>
        <taxon>Arthropoda</taxon>
        <taxon>Hexapoda</taxon>
        <taxon>Insecta</taxon>
        <taxon>Pterygota</taxon>
        <taxon>Neoptera</taxon>
        <taxon>Paraneoptera</taxon>
        <taxon>Thysanoptera</taxon>
        <taxon>Terebrantia</taxon>
        <taxon>Thripoidea</taxon>
        <taxon>Thripidae</taxon>
        <taxon>Frankliniella</taxon>
    </lineage>
</organism>
<dbReference type="Proteomes" id="UP000504606">
    <property type="component" value="Unplaced"/>
</dbReference>
<reference evidence="14" key="1">
    <citation type="submission" date="2025-08" db="UniProtKB">
        <authorList>
            <consortium name="RefSeq"/>
        </authorList>
    </citation>
    <scope>IDENTIFICATION</scope>
    <source>
        <tissue evidence="14">Whole organism</tissue>
    </source>
</reference>
<evidence type="ECO:0000256" key="7">
    <source>
        <dbReference type="ARBA" id="ARBA00023145"/>
    </source>
</evidence>
<comment type="subunit">
    <text evidence="12">Component of the proteasome complex.</text>
</comment>
<evidence type="ECO:0000256" key="10">
    <source>
        <dbReference type="ARBA" id="ARBA00026071"/>
    </source>
</evidence>
<dbReference type="RefSeq" id="XP_026280755.1">
    <property type="nucleotide sequence ID" value="XM_026424970.2"/>
</dbReference>
<feature type="active site" description="Nucleophile" evidence="11">
    <location>
        <position position="38"/>
    </location>
</feature>
<keyword evidence="7" id="KW-0865">Zymogen</keyword>
<evidence type="ECO:0000256" key="4">
    <source>
        <dbReference type="ARBA" id="ARBA00022698"/>
    </source>
</evidence>
<dbReference type="GO" id="GO:0004298">
    <property type="term" value="F:threonine-type endopeptidase activity"/>
    <property type="evidence" value="ECO:0007669"/>
    <property type="project" value="UniProtKB-KW"/>
</dbReference>
<dbReference type="InterPro" id="IPR029055">
    <property type="entry name" value="Ntn_hydrolases_N"/>
</dbReference>
<gene>
    <name evidence="14" type="primary">LOC113208107</name>
</gene>
<dbReference type="InterPro" id="IPR016050">
    <property type="entry name" value="Proteasome_bsu_CS"/>
</dbReference>
<comment type="subunit">
    <text evidence="10">The 26S proteasome consists of a 20S proteasome core and two 19S regulatory subunits. The 20S proteasome core is composed of 28 subunits that are arranged in four stacked rings, resulting in a barrel-shaped structure. The two end rings are each formed by seven alpha subunits, and the two central rings are each formed by seven beta subunits. The catalytic chamber with the active sites is on the inside of the barrel.</text>
</comment>
<sequence>MAMMMNGRSSASKMELASPYIPSYDPTTPWQAEHRTGTTIMAVEFDGGVIIGADSRSTTGVYIANRVTDKLTKITDNIYCCRSGSSADTQAVADVVRYHVGMHRMELGEEPRVEVAASLFQDMCYNYRDSITAGIILAGWDPYKGGQVYTIPLGGMQVRQKVATGGSGSTYVYGYVDQHFKPNMTQDECMKFVLNAITLAMLRDGSSGGCVRLGVITKDGCVKHCVLGNELPKFYMG</sequence>
<dbReference type="CDD" id="cd03762">
    <property type="entry name" value="proteasome_beta_type_6"/>
    <property type="match status" value="1"/>
</dbReference>
<dbReference type="GO" id="GO:0051603">
    <property type="term" value="P:proteolysis involved in protein catabolic process"/>
    <property type="evidence" value="ECO:0007669"/>
    <property type="project" value="InterPro"/>
</dbReference>
<dbReference type="PROSITE" id="PS51476">
    <property type="entry name" value="PROTEASOME_BETA_2"/>
    <property type="match status" value="1"/>
</dbReference>
<dbReference type="AlphaFoldDB" id="A0A6J1SN49"/>
<dbReference type="PANTHER" id="PTHR32194:SF0">
    <property type="entry name" value="ATP-DEPENDENT PROTEASE SUBUNIT HSLV"/>
    <property type="match status" value="1"/>
</dbReference>
<comment type="similarity">
    <text evidence="12">Belongs to the peptidase T1B family.</text>
</comment>
<dbReference type="InterPro" id="IPR001353">
    <property type="entry name" value="Proteasome_sua/b"/>
</dbReference>
<keyword evidence="2 12" id="KW-0963">Cytoplasm</keyword>
<dbReference type="Gene3D" id="3.60.20.10">
    <property type="entry name" value="Glutamine Phosphoribosylpyrophosphate, subunit 1, domain 1"/>
    <property type="match status" value="1"/>
</dbReference>
<evidence type="ECO:0000256" key="8">
    <source>
        <dbReference type="ARBA" id="ARBA00023242"/>
    </source>
</evidence>
<evidence type="ECO:0000256" key="11">
    <source>
        <dbReference type="PIRSR" id="PIRSR600243-1"/>
    </source>
</evidence>
<dbReference type="OrthoDB" id="7854943at2759"/>
<dbReference type="PANTHER" id="PTHR32194">
    <property type="entry name" value="METALLOPROTEASE TLDD"/>
    <property type="match status" value="1"/>
</dbReference>
<keyword evidence="5" id="KW-0378">Hydrolase</keyword>
<evidence type="ECO:0000256" key="12">
    <source>
        <dbReference type="RuleBase" id="RU004203"/>
    </source>
</evidence>
<dbReference type="Pfam" id="PF00227">
    <property type="entry name" value="Proteasome"/>
    <property type="match status" value="1"/>
</dbReference>
<dbReference type="KEGG" id="foc:113208107"/>
<keyword evidence="13" id="KW-1185">Reference proteome</keyword>
<proteinExistence type="inferred from homology"/>
<evidence type="ECO:0000256" key="1">
    <source>
        <dbReference type="ARBA" id="ARBA00001198"/>
    </source>
</evidence>
<evidence type="ECO:0000256" key="5">
    <source>
        <dbReference type="ARBA" id="ARBA00022801"/>
    </source>
</evidence>
<accession>A0A6J1SN49</accession>
<protein>
    <recommendedName>
        <fullName evidence="12">Proteasome subunit beta</fullName>
    </recommendedName>
</protein>
<dbReference type="PRINTS" id="PR00141">
    <property type="entry name" value="PROTEASOME"/>
</dbReference>
<comment type="catalytic activity">
    <reaction evidence="1">
        <text>Cleavage of peptide bonds with very broad specificity.</text>
        <dbReference type="EC" id="3.4.25.1"/>
    </reaction>
</comment>